<dbReference type="GO" id="GO:0005829">
    <property type="term" value="C:cytosol"/>
    <property type="evidence" value="ECO:0007669"/>
    <property type="project" value="TreeGrafter"/>
</dbReference>
<dbReference type="AlphaFoldDB" id="A0A3E3DJK9"/>
<evidence type="ECO:0000313" key="5">
    <source>
        <dbReference type="Proteomes" id="UP000261023"/>
    </source>
</evidence>
<keyword evidence="1" id="KW-0238">DNA-binding</keyword>
<dbReference type="OrthoDB" id="2735991at2"/>
<dbReference type="Proteomes" id="UP000261023">
    <property type="component" value="Unassembled WGS sequence"/>
</dbReference>
<dbReference type="EMBL" id="QTJW01000010">
    <property type="protein sequence ID" value="RGD69474.1"/>
    <property type="molecule type" value="Genomic_DNA"/>
</dbReference>
<dbReference type="InterPro" id="IPR050807">
    <property type="entry name" value="TransReg_Diox_bact_type"/>
</dbReference>
<sequence length="252" mass="28901">MSFCLSPFSLRIFLIILPASKSFTALIDFFISLIYNYQCINILYLLTDICQVILEVFISILIFIGGKMNNISDRIRVLRKSEHLTQKEFAKRLLISQSYLSGLENGNEIPTNKLLKLICLEFGVSESWLLNDNGEMYTEVYENDKASLTEVSNGALLKIMTLLSTKSNVEYGFYANSLSLFSNMLDCSHSLGEDRKLIYLELLTTLVMDLDRMVYVSFNNKDSKNIDKHKQVIRNDLDAFFNYIVKTDIPSL</sequence>
<dbReference type="CDD" id="cd00093">
    <property type="entry name" value="HTH_XRE"/>
    <property type="match status" value="1"/>
</dbReference>
<protein>
    <submittedName>
        <fullName evidence="4">XRE family transcriptional regulator</fullName>
    </submittedName>
</protein>
<dbReference type="Pfam" id="PF01381">
    <property type="entry name" value="HTH_3"/>
    <property type="match status" value="1"/>
</dbReference>
<dbReference type="InterPro" id="IPR001387">
    <property type="entry name" value="Cro/C1-type_HTH"/>
</dbReference>
<dbReference type="PANTHER" id="PTHR46797">
    <property type="entry name" value="HTH-TYPE TRANSCRIPTIONAL REGULATOR"/>
    <property type="match status" value="1"/>
</dbReference>
<organism evidence="4 5">
    <name type="scientific">Hungatella hathewayi</name>
    <dbReference type="NCBI Taxonomy" id="154046"/>
    <lineage>
        <taxon>Bacteria</taxon>
        <taxon>Bacillati</taxon>
        <taxon>Bacillota</taxon>
        <taxon>Clostridia</taxon>
        <taxon>Lachnospirales</taxon>
        <taxon>Lachnospiraceae</taxon>
        <taxon>Hungatella</taxon>
    </lineage>
</organism>
<feature type="transmembrane region" description="Helical" evidence="2">
    <location>
        <begin position="12"/>
        <end position="35"/>
    </location>
</feature>
<reference evidence="4 5" key="1">
    <citation type="submission" date="2018-08" db="EMBL/GenBank/DDBJ databases">
        <title>A genome reference for cultivated species of the human gut microbiota.</title>
        <authorList>
            <person name="Zou Y."/>
            <person name="Xue W."/>
            <person name="Luo G."/>
        </authorList>
    </citation>
    <scope>NUCLEOTIDE SEQUENCE [LARGE SCALE GENOMIC DNA]</scope>
    <source>
        <strain evidence="4 5">AF19-13AC</strain>
    </source>
</reference>
<dbReference type="PROSITE" id="PS50943">
    <property type="entry name" value="HTH_CROC1"/>
    <property type="match status" value="1"/>
</dbReference>
<keyword evidence="2" id="KW-1133">Transmembrane helix</keyword>
<proteinExistence type="predicted"/>
<evidence type="ECO:0000256" key="2">
    <source>
        <dbReference type="SAM" id="Phobius"/>
    </source>
</evidence>
<dbReference type="PANTHER" id="PTHR46797:SF1">
    <property type="entry name" value="METHYLPHOSPHONATE SYNTHASE"/>
    <property type="match status" value="1"/>
</dbReference>
<keyword evidence="2" id="KW-0812">Transmembrane</keyword>
<comment type="caution">
    <text evidence="4">The sequence shown here is derived from an EMBL/GenBank/DDBJ whole genome shotgun (WGS) entry which is preliminary data.</text>
</comment>
<dbReference type="GO" id="GO:0003677">
    <property type="term" value="F:DNA binding"/>
    <property type="evidence" value="ECO:0007669"/>
    <property type="project" value="UniProtKB-KW"/>
</dbReference>
<keyword evidence="2" id="KW-0472">Membrane</keyword>
<dbReference type="GO" id="GO:0003700">
    <property type="term" value="F:DNA-binding transcription factor activity"/>
    <property type="evidence" value="ECO:0007669"/>
    <property type="project" value="TreeGrafter"/>
</dbReference>
<dbReference type="InterPro" id="IPR010982">
    <property type="entry name" value="Lambda_DNA-bd_dom_sf"/>
</dbReference>
<feature type="transmembrane region" description="Helical" evidence="2">
    <location>
        <begin position="41"/>
        <end position="64"/>
    </location>
</feature>
<evidence type="ECO:0000256" key="1">
    <source>
        <dbReference type="ARBA" id="ARBA00023125"/>
    </source>
</evidence>
<dbReference type="Gene3D" id="1.10.260.40">
    <property type="entry name" value="lambda repressor-like DNA-binding domains"/>
    <property type="match status" value="1"/>
</dbReference>
<accession>A0A3E3DJK9</accession>
<feature type="domain" description="HTH cro/C1-type" evidence="3">
    <location>
        <begin position="75"/>
        <end position="129"/>
    </location>
</feature>
<name>A0A3E3DJK9_9FIRM</name>
<gene>
    <name evidence="4" type="ORF">DWX31_15535</name>
</gene>
<evidence type="ECO:0000259" key="3">
    <source>
        <dbReference type="PROSITE" id="PS50943"/>
    </source>
</evidence>
<evidence type="ECO:0000313" key="4">
    <source>
        <dbReference type="EMBL" id="RGD69474.1"/>
    </source>
</evidence>
<dbReference type="SUPFAM" id="SSF47413">
    <property type="entry name" value="lambda repressor-like DNA-binding domains"/>
    <property type="match status" value="1"/>
</dbReference>
<dbReference type="SMART" id="SM00530">
    <property type="entry name" value="HTH_XRE"/>
    <property type="match status" value="1"/>
</dbReference>